<dbReference type="InterPro" id="IPR025736">
    <property type="entry name" value="PucR_C-HTH_dom"/>
</dbReference>
<name>A0A916NF49_9MICO</name>
<dbReference type="Proteomes" id="UP000693892">
    <property type="component" value="Unassembled WGS sequence"/>
</dbReference>
<dbReference type="PANTHER" id="PTHR33744">
    <property type="entry name" value="CARBOHYDRATE DIACID REGULATOR"/>
    <property type="match status" value="1"/>
</dbReference>
<dbReference type="RefSeq" id="WP_218114008.1">
    <property type="nucleotide sequence ID" value="NZ_CAJVAP010000003.1"/>
</dbReference>
<dbReference type="AlphaFoldDB" id="A0A916NF49"/>
<accession>A0A916NF49</accession>
<protein>
    <recommendedName>
        <fullName evidence="5">PucR C-terminal helix-turn-helix domain-containing protein</fullName>
    </recommendedName>
</protein>
<evidence type="ECO:0000259" key="1">
    <source>
        <dbReference type="Pfam" id="PF13556"/>
    </source>
</evidence>
<reference evidence="3" key="1">
    <citation type="submission" date="2021-06" db="EMBL/GenBank/DDBJ databases">
        <authorList>
            <person name="Criscuolo A."/>
        </authorList>
    </citation>
    <scope>NUCLEOTIDE SEQUENCE</scope>
    <source>
        <strain evidence="3">CIP111803</strain>
    </source>
</reference>
<dbReference type="PANTHER" id="PTHR33744:SF1">
    <property type="entry name" value="DNA-BINDING TRANSCRIPTIONAL ACTIVATOR ADER"/>
    <property type="match status" value="1"/>
</dbReference>
<organism evidence="3 4">
    <name type="scientific">Leucobacter soli</name>
    <dbReference type="NCBI Taxonomy" id="2812850"/>
    <lineage>
        <taxon>Bacteria</taxon>
        <taxon>Bacillati</taxon>
        <taxon>Actinomycetota</taxon>
        <taxon>Actinomycetes</taxon>
        <taxon>Micrococcales</taxon>
        <taxon>Microbacteriaceae</taxon>
        <taxon>Leucobacter</taxon>
    </lineage>
</organism>
<feature type="domain" description="CdaR GGDEF-like" evidence="2">
    <location>
        <begin position="147"/>
        <end position="258"/>
    </location>
</feature>
<feature type="domain" description="PucR C-terminal helix-turn-helix" evidence="1">
    <location>
        <begin position="309"/>
        <end position="365"/>
    </location>
</feature>
<gene>
    <name evidence="3" type="ORF">LEUCIP111803_00358</name>
</gene>
<sequence>MDAAAEHGRDARWTAETLRRLARAGRTEFDFSSIVSVLSAAAQTPVCVIDTRGSFLASTPSRAEWDADEILTRTAEIVGDGLVVHPLIVEGETVAFLSARLDHDPGGVCQFAADLISMYLSRMNARLEGKRELVAQVLEDFFAARLPEEDAARRLAEIGIDPGTDHRVICGIVDAPPERLRSFPWNLHTLVGSGRDPYIRALIDGNVVLVVPAAAPARVIAEVAHERLTRLGQDPRVGIGNVFKGLSGLRLSYYHARTSAVSSPGISDGMHLNLGSLLLLANLDLPLKTLSDEVLAPLVEYDAQNHGDLVLTLATFLRLDCSSQRTAAELFVHRNTLRYRLTQIESLTGRSLSSFQNKMHFWVAVIGSGAQAEPQADYLESLHALDPDIHTPTIRPEARS</sequence>
<evidence type="ECO:0000313" key="4">
    <source>
        <dbReference type="Proteomes" id="UP000693892"/>
    </source>
</evidence>
<evidence type="ECO:0000259" key="2">
    <source>
        <dbReference type="Pfam" id="PF17853"/>
    </source>
</evidence>
<evidence type="ECO:0000313" key="3">
    <source>
        <dbReference type="EMBL" id="CAG7600133.1"/>
    </source>
</evidence>
<dbReference type="Pfam" id="PF17853">
    <property type="entry name" value="GGDEF_2"/>
    <property type="match status" value="1"/>
</dbReference>
<dbReference type="InterPro" id="IPR051448">
    <property type="entry name" value="CdaR-like_regulators"/>
</dbReference>
<dbReference type="Pfam" id="PF13556">
    <property type="entry name" value="HTH_30"/>
    <property type="match status" value="1"/>
</dbReference>
<dbReference type="EMBL" id="CAJVAP010000003">
    <property type="protein sequence ID" value="CAG7600133.1"/>
    <property type="molecule type" value="Genomic_DNA"/>
</dbReference>
<proteinExistence type="predicted"/>
<dbReference type="InterPro" id="IPR041522">
    <property type="entry name" value="CdaR_GGDEF"/>
</dbReference>
<keyword evidence="4" id="KW-1185">Reference proteome</keyword>
<evidence type="ECO:0008006" key="5">
    <source>
        <dbReference type="Google" id="ProtNLM"/>
    </source>
</evidence>
<comment type="caution">
    <text evidence="3">The sequence shown here is derived from an EMBL/GenBank/DDBJ whole genome shotgun (WGS) entry which is preliminary data.</text>
</comment>